<dbReference type="Proteomes" id="UP000281644">
    <property type="component" value="Chromosome"/>
</dbReference>
<keyword evidence="1" id="KW-0813">Transport</keyword>
<dbReference type="GO" id="GO:0016740">
    <property type="term" value="F:transferase activity"/>
    <property type="evidence" value="ECO:0007669"/>
    <property type="project" value="UniProtKB-KW"/>
</dbReference>
<dbReference type="InterPro" id="IPR001127">
    <property type="entry name" value="PTS_EIIA_1_perm"/>
</dbReference>
<evidence type="ECO:0000256" key="2">
    <source>
        <dbReference type="ARBA" id="ARBA00022597"/>
    </source>
</evidence>
<dbReference type="Pfam" id="PF00358">
    <property type="entry name" value="PTS_EIIA_1"/>
    <property type="match status" value="1"/>
</dbReference>
<dbReference type="GeneID" id="89670182"/>
<dbReference type="AlphaFoldDB" id="A0AAN1Q3K5"/>
<keyword evidence="3" id="KW-0808">Transferase</keyword>
<evidence type="ECO:0000313" key="6">
    <source>
        <dbReference type="Proteomes" id="UP000281644"/>
    </source>
</evidence>
<name>A0AAN1Q3K5_9LACO</name>
<dbReference type="SUPFAM" id="SSF51261">
    <property type="entry name" value="Duplicated hybrid motif"/>
    <property type="match status" value="1"/>
</dbReference>
<dbReference type="RefSeq" id="WP_024971357.1">
    <property type="nucleotide sequence ID" value="NZ_BJZD01000003.1"/>
</dbReference>
<dbReference type="EMBL" id="CP032751">
    <property type="protein sequence ID" value="AYJ36595.1"/>
    <property type="molecule type" value="Genomic_DNA"/>
</dbReference>
<evidence type="ECO:0000256" key="1">
    <source>
        <dbReference type="ARBA" id="ARBA00022448"/>
    </source>
</evidence>
<proteinExistence type="predicted"/>
<evidence type="ECO:0000259" key="4">
    <source>
        <dbReference type="PROSITE" id="PS51093"/>
    </source>
</evidence>
<evidence type="ECO:0000313" key="5">
    <source>
        <dbReference type="EMBL" id="AYJ36595.1"/>
    </source>
</evidence>
<dbReference type="PROSITE" id="PS51093">
    <property type="entry name" value="PTS_EIIA_TYPE_1"/>
    <property type="match status" value="1"/>
</dbReference>
<evidence type="ECO:0000256" key="3">
    <source>
        <dbReference type="ARBA" id="ARBA00022679"/>
    </source>
</evidence>
<keyword evidence="2" id="KW-0762">Sugar transport</keyword>
<dbReference type="GO" id="GO:0009401">
    <property type="term" value="P:phosphoenolpyruvate-dependent sugar phosphotransferase system"/>
    <property type="evidence" value="ECO:0007669"/>
    <property type="project" value="InterPro"/>
</dbReference>
<dbReference type="KEGG" id="larg:LPA65_12970"/>
<sequence>MGLFSFGKKIKLYAPVDGTLIDLATVAAGQTGFAVTPERHHIFSPVTGTVSALIPEQNAIELAAGKLTVRLRMGVNTSATPATYVHEGDQVTPETPLAFVDQEQAAENGEDMTVLVVVDKGGQPAEKISLSTSGQVSHDQEVATVVAK</sequence>
<dbReference type="Gene3D" id="2.70.70.10">
    <property type="entry name" value="Glucose Permease (Domain IIA)"/>
    <property type="match status" value="1"/>
</dbReference>
<gene>
    <name evidence="5" type="ORF">LPA65_12970</name>
</gene>
<protein>
    <submittedName>
        <fullName evidence="5">PTS cellobiose transporter subunit IIA</fullName>
    </submittedName>
</protein>
<dbReference type="InterPro" id="IPR011055">
    <property type="entry name" value="Dup_hybrid_motif"/>
</dbReference>
<accession>A0AAN1Q3K5</accession>
<organism evidence="5 6">
    <name type="scientific">Lactiplantibacillus argentoratensis</name>
    <dbReference type="NCBI Taxonomy" id="271881"/>
    <lineage>
        <taxon>Bacteria</taxon>
        <taxon>Bacillati</taxon>
        <taxon>Bacillota</taxon>
        <taxon>Bacilli</taxon>
        <taxon>Lactobacillales</taxon>
        <taxon>Lactobacillaceae</taxon>
        <taxon>Lactiplantibacillus</taxon>
    </lineage>
</organism>
<feature type="domain" description="PTS EIIA type-1" evidence="4">
    <location>
        <begin position="17"/>
        <end position="120"/>
    </location>
</feature>
<reference evidence="5 6" key="1">
    <citation type="submission" date="2018-10" db="EMBL/GenBank/DDBJ databases">
        <title>Genome sequencing of Lactobacillus species.</title>
        <authorList>
            <person name="Baek C."/>
            <person name="Yi H."/>
        </authorList>
    </citation>
    <scope>NUCLEOTIDE SEQUENCE [LARGE SCALE GENOMIC DNA]</scope>
    <source>
        <strain evidence="5 6">DSM 16365</strain>
    </source>
</reference>